<dbReference type="InterPro" id="IPR011650">
    <property type="entry name" value="Peptidase_M20_dimer"/>
</dbReference>
<feature type="non-terminal residue" evidence="3">
    <location>
        <position position="1"/>
    </location>
</feature>
<dbReference type="EMBL" id="DXEU01000101">
    <property type="protein sequence ID" value="HIX52274.1"/>
    <property type="molecule type" value="Genomic_DNA"/>
</dbReference>
<dbReference type="Gene3D" id="3.40.630.10">
    <property type="entry name" value="Zn peptidases"/>
    <property type="match status" value="2"/>
</dbReference>
<gene>
    <name evidence="3" type="ORF">IAA28_05675</name>
</gene>
<protein>
    <submittedName>
        <fullName evidence="3">Amidohydrolase</fullName>
    </submittedName>
</protein>
<evidence type="ECO:0000313" key="4">
    <source>
        <dbReference type="Proteomes" id="UP000886780"/>
    </source>
</evidence>
<dbReference type="InterPro" id="IPR036264">
    <property type="entry name" value="Bact_exopeptidase_dim_dom"/>
</dbReference>
<feature type="domain" description="Peptidase M20 dimerisation" evidence="2">
    <location>
        <begin position="87"/>
        <end position="184"/>
    </location>
</feature>
<dbReference type="GO" id="GO:0050118">
    <property type="term" value="F:N-acetyldiaminopimelate deacetylase activity"/>
    <property type="evidence" value="ECO:0007669"/>
    <property type="project" value="UniProtKB-ARBA"/>
</dbReference>
<dbReference type="PANTHER" id="PTHR11014:SF63">
    <property type="entry name" value="METALLOPEPTIDASE, PUTATIVE (AFU_ORTHOLOGUE AFUA_6G09600)-RELATED"/>
    <property type="match status" value="1"/>
</dbReference>
<dbReference type="FunFam" id="3.30.70.360:FF:000001">
    <property type="entry name" value="N-acetyldiaminopimelate deacetylase"/>
    <property type="match status" value="1"/>
</dbReference>
<sequence>LHACGHDGHTASLLGAAKILVSRRDQFPGTVRLIFQPAEELGTGADDMVKAGCLEGVDAALGIHLWSGVKSGTISVEAGPRMAAANWFRYRLKGKGGHGARPHQGVDAALAAAASVVNLQSVVSREFPADEPVVITVGHIETGTRFNVIAPEAMFEGTMRCYNVQGFLHDIPQAMHRVVENTAAAYRCQVTEKYVYDAMLPCNNPEQASARGTAAVKKILGEAGIGRIEPMMGGEDFSYMMHEVPDSLLAFVGIGDPEKGTDEPHHSGRFQIDEDCLKNSVAFYAQYAVDYLNE</sequence>
<evidence type="ECO:0000313" key="3">
    <source>
        <dbReference type="EMBL" id="HIX52274.1"/>
    </source>
</evidence>
<dbReference type="NCBIfam" id="TIGR01891">
    <property type="entry name" value="amidohydrolases"/>
    <property type="match status" value="1"/>
</dbReference>
<evidence type="ECO:0000256" key="1">
    <source>
        <dbReference type="ARBA" id="ARBA00022801"/>
    </source>
</evidence>
<reference evidence="3" key="2">
    <citation type="submission" date="2021-04" db="EMBL/GenBank/DDBJ databases">
        <authorList>
            <person name="Gilroy R."/>
        </authorList>
    </citation>
    <scope>NUCLEOTIDE SEQUENCE</scope>
    <source>
        <strain evidence="3">ChiGjej4B4-12881</strain>
    </source>
</reference>
<name>A0A9D1W463_9FIRM</name>
<dbReference type="InterPro" id="IPR017439">
    <property type="entry name" value="Amidohydrolase"/>
</dbReference>
<keyword evidence="1" id="KW-0378">Hydrolase</keyword>
<comment type="caution">
    <text evidence="3">The sequence shown here is derived from an EMBL/GenBank/DDBJ whole genome shotgun (WGS) entry which is preliminary data.</text>
</comment>
<dbReference type="SUPFAM" id="SSF53187">
    <property type="entry name" value="Zn-dependent exopeptidases"/>
    <property type="match status" value="1"/>
</dbReference>
<dbReference type="PANTHER" id="PTHR11014">
    <property type="entry name" value="PEPTIDASE M20 FAMILY MEMBER"/>
    <property type="match status" value="1"/>
</dbReference>
<dbReference type="AlphaFoldDB" id="A0A9D1W463"/>
<reference evidence="3" key="1">
    <citation type="journal article" date="2021" name="PeerJ">
        <title>Extensive microbial diversity within the chicken gut microbiome revealed by metagenomics and culture.</title>
        <authorList>
            <person name="Gilroy R."/>
            <person name="Ravi A."/>
            <person name="Getino M."/>
            <person name="Pursley I."/>
            <person name="Horton D.L."/>
            <person name="Alikhan N.F."/>
            <person name="Baker D."/>
            <person name="Gharbi K."/>
            <person name="Hall N."/>
            <person name="Watson M."/>
            <person name="Adriaenssens E.M."/>
            <person name="Foster-Nyarko E."/>
            <person name="Jarju S."/>
            <person name="Secka A."/>
            <person name="Antonio M."/>
            <person name="Oren A."/>
            <person name="Chaudhuri R.R."/>
            <person name="La Ragione R."/>
            <person name="Hildebrand F."/>
            <person name="Pallen M.J."/>
        </authorList>
    </citation>
    <scope>NUCLEOTIDE SEQUENCE</scope>
    <source>
        <strain evidence="3">ChiGjej4B4-12881</strain>
    </source>
</reference>
<dbReference type="GO" id="GO:0019877">
    <property type="term" value="P:diaminopimelate biosynthetic process"/>
    <property type="evidence" value="ECO:0007669"/>
    <property type="project" value="UniProtKB-ARBA"/>
</dbReference>
<dbReference type="Pfam" id="PF01546">
    <property type="entry name" value="Peptidase_M20"/>
    <property type="match status" value="1"/>
</dbReference>
<dbReference type="InterPro" id="IPR002933">
    <property type="entry name" value="Peptidase_M20"/>
</dbReference>
<dbReference type="Pfam" id="PF07687">
    <property type="entry name" value="M20_dimer"/>
    <property type="match status" value="1"/>
</dbReference>
<evidence type="ECO:0000259" key="2">
    <source>
        <dbReference type="Pfam" id="PF07687"/>
    </source>
</evidence>
<accession>A0A9D1W463</accession>
<organism evidence="3 4">
    <name type="scientific">Candidatus Lachnoclostridium stercoripullorum</name>
    <dbReference type="NCBI Taxonomy" id="2838635"/>
    <lineage>
        <taxon>Bacteria</taxon>
        <taxon>Bacillati</taxon>
        <taxon>Bacillota</taxon>
        <taxon>Clostridia</taxon>
        <taxon>Lachnospirales</taxon>
        <taxon>Lachnospiraceae</taxon>
    </lineage>
</organism>
<proteinExistence type="predicted"/>
<dbReference type="Proteomes" id="UP000886780">
    <property type="component" value="Unassembled WGS sequence"/>
</dbReference>
<dbReference type="SUPFAM" id="SSF55031">
    <property type="entry name" value="Bacterial exopeptidase dimerisation domain"/>
    <property type="match status" value="1"/>
</dbReference>